<comment type="subcellular location">
    <subcellularLocation>
        <location evidence="8">Nucleus</location>
    </subcellularLocation>
</comment>
<dbReference type="GO" id="GO:0003700">
    <property type="term" value="F:DNA-binding transcription factor activity"/>
    <property type="evidence" value="ECO:0007669"/>
    <property type="project" value="InterPro"/>
</dbReference>
<dbReference type="EMBL" id="CP136892">
    <property type="protein sequence ID" value="WOL02689.1"/>
    <property type="molecule type" value="Genomic_DNA"/>
</dbReference>
<keyword evidence="6" id="KW-0804">Transcription</keyword>
<evidence type="ECO:0000256" key="8">
    <source>
        <dbReference type="PROSITE-ProRule" id="PRU00071"/>
    </source>
</evidence>
<organism evidence="11 12">
    <name type="scientific">Canna indica</name>
    <name type="common">Indian-shot</name>
    <dbReference type="NCBI Taxonomy" id="4628"/>
    <lineage>
        <taxon>Eukaryota</taxon>
        <taxon>Viridiplantae</taxon>
        <taxon>Streptophyta</taxon>
        <taxon>Embryophyta</taxon>
        <taxon>Tracheophyta</taxon>
        <taxon>Spermatophyta</taxon>
        <taxon>Magnoliopsida</taxon>
        <taxon>Liliopsida</taxon>
        <taxon>Zingiberales</taxon>
        <taxon>Cannaceae</taxon>
        <taxon>Canna</taxon>
    </lineage>
</organism>
<keyword evidence="7 8" id="KW-0539">Nucleus</keyword>
<evidence type="ECO:0000256" key="7">
    <source>
        <dbReference type="ARBA" id="ARBA00023242"/>
    </source>
</evidence>
<evidence type="ECO:0000256" key="4">
    <source>
        <dbReference type="ARBA" id="ARBA00023015"/>
    </source>
</evidence>
<reference evidence="11 12" key="1">
    <citation type="submission" date="2023-10" db="EMBL/GenBank/DDBJ databases">
        <title>Chromosome-scale genome assembly provides insights into flower coloration mechanisms of Canna indica.</title>
        <authorList>
            <person name="Li C."/>
        </authorList>
    </citation>
    <scope>NUCLEOTIDE SEQUENCE [LARGE SCALE GENOMIC DNA]</scope>
    <source>
        <tissue evidence="11">Flower</tissue>
    </source>
</reference>
<evidence type="ECO:0000256" key="3">
    <source>
        <dbReference type="ARBA" id="ARBA00022833"/>
    </source>
</evidence>
<keyword evidence="3" id="KW-0862">Zinc</keyword>
<keyword evidence="4" id="KW-0805">Transcription regulation</keyword>
<evidence type="ECO:0000256" key="9">
    <source>
        <dbReference type="SAM" id="MobiDB-lite"/>
    </source>
</evidence>
<protein>
    <submittedName>
        <fullName evidence="11">Cyclic dof factor 2</fullName>
    </submittedName>
</protein>
<sequence length="437" mass="47878">MAEHRDAAIKLFGKMIPLLREGSREEEKFQPQEILKEANSPKSIIQDHGSTNSQEKNESTISTSETNKPPSADQEDDSTKNSTSEEQHNDASDPKEKAMKKPDKILPCPRCKSMDTKFCYYNNYNVNQPRHFCKNCQRYWTAGGTMRNVPVGAGRRKNKNSCHYRHIAISESALQALRSDEPSVHYPSLRPNGTVLSFGSNTALCNSIASTNLGEKTKSSHRNGFYPEVPPVAPSTMNSADAKLRLPPIVAKSEETSRLAANEKGNQSPSAQIPCFNGTAWPYPWNPALPLCASNIPIPVYPYWSCAVPPGTWSIPWPSAIASSSPNGCHLGAATISPATLGKHSRDDEDGHKQINHETCILVPKTLRIDDPEEAAKSSIWTMVGIKSSKNNSVSGGELLKAFQPKGDTKNHPLEAPSLLHANPAALSRSLNFQETL</sequence>
<accession>A0AAQ3K7R3</accession>
<proteinExistence type="predicted"/>
<feature type="compositionally biased region" description="Polar residues" evidence="9">
    <location>
        <begin position="40"/>
        <end position="69"/>
    </location>
</feature>
<dbReference type="PANTHER" id="PTHR31089:SF75">
    <property type="entry name" value="CYCLIC DOF FACTOR 2"/>
    <property type="match status" value="1"/>
</dbReference>
<dbReference type="AlphaFoldDB" id="A0AAQ3K7R3"/>
<dbReference type="Pfam" id="PF02701">
    <property type="entry name" value="Zn_ribbon_Dof"/>
    <property type="match status" value="1"/>
</dbReference>
<dbReference type="Proteomes" id="UP001327560">
    <property type="component" value="Chromosome 3"/>
</dbReference>
<dbReference type="PROSITE" id="PS01361">
    <property type="entry name" value="ZF_DOF_1"/>
    <property type="match status" value="1"/>
</dbReference>
<keyword evidence="12" id="KW-1185">Reference proteome</keyword>
<dbReference type="GO" id="GO:0008270">
    <property type="term" value="F:zinc ion binding"/>
    <property type="evidence" value="ECO:0007669"/>
    <property type="project" value="UniProtKB-KW"/>
</dbReference>
<evidence type="ECO:0000256" key="2">
    <source>
        <dbReference type="ARBA" id="ARBA00022771"/>
    </source>
</evidence>
<keyword evidence="5 8" id="KW-0238">DNA-binding</keyword>
<evidence type="ECO:0000256" key="6">
    <source>
        <dbReference type="ARBA" id="ARBA00023163"/>
    </source>
</evidence>
<dbReference type="GO" id="GO:0005634">
    <property type="term" value="C:nucleus"/>
    <property type="evidence" value="ECO:0007669"/>
    <property type="project" value="UniProtKB-SubCell"/>
</dbReference>
<name>A0AAQ3K7R3_9LILI</name>
<gene>
    <name evidence="11" type="ORF">Cni_G11408</name>
</gene>
<keyword evidence="2 8" id="KW-0863">Zinc-finger</keyword>
<evidence type="ECO:0000256" key="1">
    <source>
        <dbReference type="ARBA" id="ARBA00022723"/>
    </source>
</evidence>
<feature type="compositionally biased region" description="Basic and acidic residues" evidence="9">
    <location>
        <begin position="21"/>
        <end position="36"/>
    </location>
</feature>
<dbReference type="GO" id="GO:0003677">
    <property type="term" value="F:DNA binding"/>
    <property type="evidence" value="ECO:0007669"/>
    <property type="project" value="UniProtKB-UniRule"/>
</dbReference>
<dbReference type="InterPro" id="IPR045174">
    <property type="entry name" value="Dof"/>
</dbReference>
<evidence type="ECO:0000259" key="10">
    <source>
        <dbReference type="PROSITE" id="PS50884"/>
    </source>
</evidence>
<feature type="domain" description="Dof-type" evidence="10">
    <location>
        <begin position="106"/>
        <end position="160"/>
    </location>
</feature>
<keyword evidence="1" id="KW-0479">Metal-binding</keyword>
<dbReference type="PROSITE" id="PS50884">
    <property type="entry name" value="ZF_DOF_2"/>
    <property type="match status" value="1"/>
</dbReference>
<feature type="compositionally biased region" description="Basic and acidic residues" evidence="9">
    <location>
        <begin position="77"/>
        <end position="104"/>
    </location>
</feature>
<dbReference type="InterPro" id="IPR003851">
    <property type="entry name" value="Znf_Dof"/>
</dbReference>
<evidence type="ECO:0000256" key="5">
    <source>
        <dbReference type="ARBA" id="ARBA00023125"/>
    </source>
</evidence>
<dbReference type="PANTHER" id="PTHR31089">
    <property type="entry name" value="CYCLIC DOF FACTOR 2"/>
    <property type="match status" value="1"/>
</dbReference>
<feature type="region of interest" description="Disordered" evidence="9">
    <location>
        <begin position="13"/>
        <end position="106"/>
    </location>
</feature>
<evidence type="ECO:0000313" key="11">
    <source>
        <dbReference type="EMBL" id="WOL02689.1"/>
    </source>
</evidence>
<evidence type="ECO:0000313" key="12">
    <source>
        <dbReference type="Proteomes" id="UP001327560"/>
    </source>
</evidence>